<dbReference type="AlphaFoldDB" id="A0AAE1DLI7"/>
<keyword evidence="3" id="KW-1185">Reference proteome</keyword>
<organism evidence="2 3">
    <name type="scientific">Elysia crispata</name>
    <name type="common">lettuce slug</name>
    <dbReference type="NCBI Taxonomy" id="231223"/>
    <lineage>
        <taxon>Eukaryota</taxon>
        <taxon>Metazoa</taxon>
        <taxon>Spiralia</taxon>
        <taxon>Lophotrochozoa</taxon>
        <taxon>Mollusca</taxon>
        <taxon>Gastropoda</taxon>
        <taxon>Heterobranchia</taxon>
        <taxon>Euthyneura</taxon>
        <taxon>Panpulmonata</taxon>
        <taxon>Sacoglossa</taxon>
        <taxon>Placobranchoidea</taxon>
        <taxon>Plakobranchidae</taxon>
        <taxon>Elysia</taxon>
    </lineage>
</organism>
<feature type="compositionally biased region" description="Polar residues" evidence="1">
    <location>
        <begin position="18"/>
        <end position="35"/>
    </location>
</feature>
<evidence type="ECO:0000313" key="2">
    <source>
        <dbReference type="EMBL" id="KAK3773833.1"/>
    </source>
</evidence>
<dbReference type="EMBL" id="JAWDGP010003503">
    <property type="protein sequence ID" value="KAK3773833.1"/>
    <property type="molecule type" value="Genomic_DNA"/>
</dbReference>
<gene>
    <name evidence="2" type="ORF">RRG08_009780</name>
</gene>
<evidence type="ECO:0000256" key="1">
    <source>
        <dbReference type="SAM" id="MobiDB-lite"/>
    </source>
</evidence>
<dbReference type="Proteomes" id="UP001283361">
    <property type="component" value="Unassembled WGS sequence"/>
</dbReference>
<protein>
    <submittedName>
        <fullName evidence="2">Uncharacterized protein</fullName>
    </submittedName>
</protein>
<comment type="caution">
    <text evidence="2">The sequence shown here is derived from an EMBL/GenBank/DDBJ whole genome shotgun (WGS) entry which is preliminary data.</text>
</comment>
<feature type="region of interest" description="Disordered" evidence="1">
    <location>
        <begin position="1"/>
        <end position="35"/>
    </location>
</feature>
<sequence>MLVKSDSPCKPQGVWSDTRPTALNSTSETAQSPTSCQTVCRSSSRENKSWRLHKRGNKPLKCLVAVLGARTQSAEPNRSRAARPEVGSAWPLEVTAPHKQSSDLGHRSFPEVERRARIIPSLSLFNFALLRKALPRNNINPSYTNECGGTAINLPLSAVPPSWKARFPGDMLVRLVIPTRSRKISENLCTTVQSRCRIRRHQCWDGKRGGHLGRELGKSLEQKGEIALGTKRTRRSLLSQEGGLSVVPEESTIPLNHWYRDLLGQLEANHEDWLRR</sequence>
<proteinExistence type="predicted"/>
<accession>A0AAE1DLI7</accession>
<name>A0AAE1DLI7_9GAST</name>
<reference evidence="2" key="1">
    <citation type="journal article" date="2023" name="G3 (Bethesda)">
        <title>A reference genome for the long-term kleptoplast-retaining sea slug Elysia crispata morphotype clarki.</title>
        <authorList>
            <person name="Eastman K.E."/>
            <person name="Pendleton A.L."/>
            <person name="Shaikh M.A."/>
            <person name="Suttiyut T."/>
            <person name="Ogas R."/>
            <person name="Tomko P."/>
            <person name="Gavelis G."/>
            <person name="Widhalm J.R."/>
            <person name="Wisecaver J.H."/>
        </authorList>
    </citation>
    <scope>NUCLEOTIDE SEQUENCE</scope>
    <source>
        <strain evidence="2">ECLA1</strain>
    </source>
</reference>
<evidence type="ECO:0000313" key="3">
    <source>
        <dbReference type="Proteomes" id="UP001283361"/>
    </source>
</evidence>